<evidence type="ECO:0000256" key="7">
    <source>
        <dbReference type="ARBA" id="ARBA00022598"/>
    </source>
</evidence>
<dbReference type="SUPFAM" id="SSF55931">
    <property type="entry name" value="Glutamine synthetase/guanido kinase"/>
    <property type="match status" value="1"/>
</dbReference>
<evidence type="ECO:0000256" key="16">
    <source>
        <dbReference type="ARBA" id="ARBA00032122"/>
    </source>
</evidence>
<evidence type="ECO:0000256" key="11">
    <source>
        <dbReference type="ARBA" id="ARBA00022840"/>
    </source>
</evidence>
<dbReference type="Proteomes" id="UP001354989">
    <property type="component" value="Chromosome"/>
</dbReference>
<dbReference type="InterPro" id="IPR011761">
    <property type="entry name" value="ATP-grasp"/>
</dbReference>
<keyword evidence="10 18" id="KW-0547">Nucleotide-binding</keyword>
<keyword evidence="12" id="KW-0460">Magnesium</keyword>
<organism evidence="20 21">
    <name type="scientific">Persicobacter psychrovividus</name>
    <dbReference type="NCBI Taxonomy" id="387638"/>
    <lineage>
        <taxon>Bacteria</taxon>
        <taxon>Pseudomonadati</taxon>
        <taxon>Bacteroidota</taxon>
        <taxon>Cytophagia</taxon>
        <taxon>Cytophagales</taxon>
        <taxon>Persicobacteraceae</taxon>
        <taxon>Persicobacter</taxon>
    </lineage>
</organism>
<reference evidence="20 21" key="1">
    <citation type="submission" date="2021-12" db="EMBL/GenBank/DDBJ databases">
        <title>Genome sequencing of bacteria with rrn-lacking chromosome and rrn-plasmid.</title>
        <authorList>
            <person name="Anda M."/>
            <person name="Iwasaki W."/>
        </authorList>
    </citation>
    <scope>NUCLEOTIDE SEQUENCE [LARGE SCALE GENOMIC DNA]</scope>
    <source>
        <strain evidence="20 21">NBRC 101262</strain>
    </source>
</reference>
<gene>
    <name evidence="20" type="primary">gshAB</name>
    <name evidence="20" type="ORF">PEPS_25490</name>
</gene>
<evidence type="ECO:0000259" key="19">
    <source>
        <dbReference type="PROSITE" id="PS50975"/>
    </source>
</evidence>
<keyword evidence="11 18" id="KW-0067">ATP-binding</keyword>
<dbReference type="RefSeq" id="WP_338397232.1">
    <property type="nucleotide sequence ID" value="NZ_AP025292.1"/>
</dbReference>
<evidence type="ECO:0000313" key="20">
    <source>
        <dbReference type="EMBL" id="BDD00269.1"/>
    </source>
</evidence>
<comment type="cofactor">
    <cofactor evidence="2">
        <name>Mg(2+)</name>
        <dbReference type="ChEBI" id="CHEBI:18420"/>
    </cofactor>
</comment>
<evidence type="ECO:0000256" key="6">
    <source>
        <dbReference type="ARBA" id="ARBA00014618"/>
    </source>
</evidence>
<evidence type="ECO:0000256" key="15">
    <source>
        <dbReference type="ARBA" id="ARBA00030585"/>
    </source>
</evidence>
<proteinExistence type="inferred from homology"/>
<feature type="domain" description="ATP-grasp" evidence="19">
    <location>
        <begin position="509"/>
        <end position="765"/>
    </location>
</feature>
<dbReference type="Pfam" id="PF08443">
    <property type="entry name" value="RimK"/>
    <property type="match status" value="1"/>
</dbReference>
<evidence type="ECO:0000256" key="9">
    <source>
        <dbReference type="ARBA" id="ARBA00022723"/>
    </source>
</evidence>
<dbReference type="EMBL" id="AP025292">
    <property type="protein sequence ID" value="BDD00269.1"/>
    <property type="molecule type" value="Genomic_DNA"/>
</dbReference>
<sequence length="766" mass="86686">MMDTSVFTLPQATSPFQIEGLFGLEKENLRVNPDGTLALTPHPKALGDKLKNPYITVDFSESQLEMITPPLPSIEQAHGFLSTIHEVVSANIGEELLWPSSMPPILPEAEDEVPLANFGQAGKDFEAYRNHLSTAYGRKKQLISGIHFNISPTEAMLQQLFEQSDHKDRETFEQALYLKVMRQMMRYRWIPLMLTGNSPVAHHSFLNNGCDMLTAKGDTHTHEHSHSIRTSICGYKNKEEFFLNYSSWKQYKSSIQALIQQGKLKAEKELYLPFRIKQQPKTNRISHLEIRILDLNPTVDMGLQLRDLALYHLFFLWALYSEEQNAQFTQAEQFVAYRNQYQVACCGTHVELWDAQEQVMANQKELVGAFLQAVKNFLPKDLPTSTYHQAIAYFEQLNDKPEGNITHKIRQEAQKQGFIDYHLNLAKTYRQQAHQHGFQFKGLEELELSTQLMLREAIKRGITFELIDPAANFVKFTKDGKTEFVQQATKTSLDTYSGVLMMENKVVTKKVLHQAGVQVPLGADFDDPKRAKQAFARFANQPIVIKPKSTNFGLGISILKENNEEALFLEAIEAAFNEDDTILIEPFIAGREFRIFVIGEEVVGILHRVPANVVGDGNSTIATLVEKKNLDPLRGVGYRTPLEKIRLGAPEKLFLATQGLTFEDVPKAGEVVFIRENSNISTGGDSIDFTDDIHPSYKQIALDAAKAMGVKITGLDMMIQEIDQPATAQNYSVIEMNFNPAIHIHCHPYKGKNRHLDAKMMDILGF</sequence>
<evidence type="ECO:0000256" key="5">
    <source>
        <dbReference type="ARBA" id="ARBA00012220"/>
    </source>
</evidence>
<comment type="similarity">
    <text evidence="4">Belongs to the glutamate--cysteine ligase type 1 family. Type 1 subfamily.</text>
</comment>
<dbReference type="Gene3D" id="3.30.470.20">
    <property type="entry name" value="ATP-grasp fold, B domain"/>
    <property type="match status" value="2"/>
</dbReference>
<dbReference type="InterPro" id="IPR007370">
    <property type="entry name" value="Glu_cys_ligase"/>
</dbReference>
<evidence type="ECO:0000256" key="17">
    <source>
        <dbReference type="ARBA" id="ARBA00048819"/>
    </source>
</evidence>
<evidence type="ECO:0000256" key="14">
    <source>
        <dbReference type="ARBA" id="ARBA00023268"/>
    </source>
</evidence>
<comment type="catalytic activity">
    <reaction evidence="17">
        <text>L-cysteine + L-glutamate + ATP = gamma-L-glutamyl-L-cysteine + ADP + phosphate + H(+)</text>
        <dbReference type="Rhea" id="RHEA:13285"/>
        <dbReference type="ChEBI" id="CHEBI:15378"/>
        <dbReference type="ChEBI" id="CHEBI:29985"/>
        <dbReference type="ChEBI" id="CHEBI:30616"/>
        <dbReference type="ChEBI" id="CHEBI:35235"/>
        <dbReference type="ChEBI" id="CHEBI:43474"/>
        <dbReference type="ChEBI" id="CHEBI:58173"/>
        <dbReference type="ChEBI" id="CHEBI:456216"/>
        <dbReference type="EC" id="6.3.2.2"/>
    </reaction>
</comment>
<dbReference type="Gene3D" id="3.30.590.20">
    <property type="match status" value="1"/>
</dbReference>
<evidence type="ECO:0000256" key="2">
    <source>
        <dbReference type="ARBA" id="ARBA00001946"/>
    </source>
</evidence>
<dbReference type="InterPro" id="IPR006335">
    <property type="entry name" value="Glut_biosynth"/>
</dbReference>
<keyword evidence="8" id="KW-0317">Glutathione biosynthesis</keyword>
<evidence type="ECO:0000313" key="21">
    <source>
        <dbReference type="Proteomes" id="UP001354989"/>
    </source>
</evidence>
<keyword evidence="7" id="KW-0436">Ligase</keyword>
<keyword evidence="14" id="KW-0511">Multifunctional enzyme</keyword>
<keyword evidence="9" id="KW-0479">Metal-binding</keyword>
<evidence type="ECO:0000256" key="13">
    <source>
        <dbReference type="ARBA" id="ARBA00023211"/>
    </source>
</evidence>
<evidence type="ECO:0000256" key="4">
    <source>
        <dbReference type="ARBA" id="ARBA00008772"/>
    </source>
</evidence>
<dbReference type="InterPro" id="IPR006334">
    <property type="entry name" value="Glut_cys_ligase"/>
</dbReference>
<name>A0ABM7VH41_9BACT</name>
<dbReference type="Pfam" id="PF18419">
    <property type="entry name" value="ATP-grasp_6"/>
    <property type="match status" value="1"/>
</dbReference>
<dbReference type="InterPro" id="IPR014746">
    <property type="entry name" value="Gln_synth/guanido_kin_cat_dom"/>
</dbReference>
<evidence type="ECO:0000256" key="3">
    <source>
        <dbReference type="ARBA" id="ARBA00005006"/>
    </source>
</evidence>
<accession>A0ABM7VH41</accession>
<keyword evidence="13" id="KW-0464">Manganese</keyword>
<comment type="cofactor">
    <cofactor evidence="1">
        <name>Mn(2+)</name>
        <dbReference type="ChEBI" id="CHEBI:29035"/>
    </cofactor>
</comment>
<dbReference type="Pfam" id="PF04262">
    <property type="entry name" value="Glu_cys_ligase"/>
    <property type="match status" value="1"/>
</dbReference>
<protein>
    <recommendedName>
        <fullName evidence="6">Glutamate--cysteine ligase</fullName>
        <ecNumber evidence="5">6.3.2.2</ecNumber>
    </recommendedName>
    <alternativeName>
        <fullName evidence="16">Gamma-ECS</fullName>
    </alternativeName>
    <alternativeName>
        <fullName evidence="15">Gamma-glutamylcysteine synthetase</fullName>
    </alternativeName>
</protein>
<dbReference type="PANTHER" id="PTHR38761">
    <property type="entry name" value="GLUTAMATE--CYSTEINE LIGASE"/>
    <property type="match status" value="1"/>
</dbReference>
<evidence type="ECO:0000256" key="1">
    <source>
        <dbReference type="ARBA" id="ARBA00001936"/>
    </source>
</evidence>
<dbReference type="HAMAP" id="MF_00782">
    <property type="entry name" value="Glut_biosynth"/>
    <property type="match status" value="1"/>
</dbReference>
<evidence type="ECO:0000256" key="12">
    <source>
        <dbReference type="ARBA" id="ARBA00022842"/>
    </source>
</evidence>
<dbReference type="InterPro" id="IPR040657">
    <property type="entry name" value="GshAB_ATP-grasp"/>
</dbReference>
<keyword evidence="21" id="KW-1185">Reference proteome</keyword>
<dbReference type="SUPFAM" id="SSF56059">
    <property type="entry name" value="Glutathione synthetase ATP-binding domain-like"/>
    <property type="match status" value="1"/>
</dbReference>
<evidence type="ECO:0000256" key="10">
    <source>
        <dbReference type="ARBA" id="ARBA00022741"/>
    </source>
</evidence>
<dbReference type="PROSITE" id="PS50975">
    <property type="entry name" value="ATP_GRASP"/>
    <property type="match status" value="1"/>
</dbReference>
<evidence type="ECO:0000256" key="8">
    <source>
        <dbReference type="ARBA" id="ARBA00022684"/>
    </source>
</evidence>
<dbReference type="EC" id="6.3.2.2" evidence="5"/>
<comment type="pathway">
    <text evidence="3">Sulfur metabolism; glutathione biosynthesis; glutathione from L-cysteine and L-glutamate: step 1/2.</text>
</comment>
<evidence type="ECO:0000256" key="18">
    <source>
        <dbReference type="PROSITE-ProRule" id="PRU00409"/>
    </source>
</evidence>
<dbReference type="NCBIfam" id="NF002688">
    <property type="entry name" value="PRK02471.1"/>
    <property type="match status" value="1"/>
</dbReference>
<dbReference type="PANTHER" id="PTHR38761:SF1">
    <property type="entry name" value="GLUTAMATE--CYSTEINE LIGASE"/>
    <property type="match status" value="1"/>
</dbReference>
<dbReference type="InterPro" id="IPR013651">
    <property type="entry name" value="ATP-grasp_RimK-type"/>
</dbReference>